<dbReference type="Proteomes" id="UP000005283">
    <property type="component" value="Unassembled WGS sequence"/>
</dbReference>
<dbReference type="Gene3D" id="3.40.50.720">
    <property type="entry name" value="NAD(P)-binding Rossmann-like Domain"/>
    <property type="match status" value="1"/>
</dbReference>
<dbReference type="InterPro" id="IPR002225">
    <property type="entry name" value="3Beta_OHSteriod_DH/Estase"/>
</dbReference>
<dbReference type="SUPFAM" id="SSF51735">
    <property type="entry name" value="NAD(P)-binding Rossmann-fold domains"/>
    <property type="match status" value="1"/>
</dbReference>
<keyword evidence="4" id="KW-1185">Reference proteome</keyword>
<dbReference type="AlphaFoldDB" id="D1W965"/>
<proteinExistence type="inferred from homology"/>
<name>D1W965_9BACT</name>
<protein>
    <submittedName>
        <fullName evidence="3">NAD dependent epimerase/dehydratase family protein</fullName>
    </submittedName>
</protein>
<organism evidence="3 4">
    <name type="scientific">Hoylesella buccalis ATCC 35310</name>
    <dbReference type="NCBI Taxonomy" id="679190"/>
    <lineage>
        <taxon>Bacteria</taxon>
        <taxon>Pseudomonadati</taxon>
        <taxon>Bacteroidota</taxon>
        <taxon>Bacteroidia</taxon>
        <taxon>Bacteroidales</taxon>
        <taxon>Prevotellaceae</taxon>
        <taxon>Hoylesella</taxon>
    </lineage>
</organism>
<dbReference type="InterPro" id="IPR036291">
    <property type="entry name" value="NAD(P)-bd_dom_sf"/>
</dbReference>
<sequence>MRMMQKKTIFLTGATGHMGSEGLKQLLKRRDEFDIRLLVLPTENDRKAISPYASLPGVEVIYGDLTHYDDVLRGVTDSDYVLHVGGMVSPAADYFPQKTMQVNVGAVKNIIRAIKAQPNPDRVHLVYIGTVAQTGDRNDPIHWGRVGDPIKISVYDIYALSKALAEREVIESGLKHWVSLRQTGILYPSILNTLDPIMFHQPLNGVLEWVTAKDSGVLLSHVCNQDLPEDFWCRIYNIGGGAEYRTVNWAFMQYTFTALNLGNLKDLTEPNWFVLRNFHGQWYTDSDILESYLHFRSGKIDQFIQEMAEKAPLKMKLGGFLPSCLIKHLVLKPTAKKPLGPLYWTKHNIEPRITAFYGSMDAWRAIPGWNEFKLYHPSPQPVMLDHGYDESKPKDELDIEDMRQAAAFRGGKCLSKQMVRGDLSTQLEWQCAFGHRFKASPRLVLLGGHWCPECFPMPWNYDEEAKRNPFFAQVWNPLHSPDEHNVYDETIIKGVQG</sequence>
<evidence type="ECO:0000259" key="2">
    <source>
        <dbReference type="Pfam" id="PF01073"/>
    </source>
</evidence>
<accession>D1W965</accession>
<dbReference type="EMBL" id="ADEG01000111">
    <property type="protein sequence ID" value="EFA90933.1"/>
    <property type="molecule type" value="Genomic_DNA"/>
</dbReference>
<dbReference type="PANTHER" id="PTHR42687:SF1">
    <property type="entry name" value="L-THREONINE 3-DEHYDROGENASE, MITOCHONDRIAL"/>
    <property type="match status" value="1"/>
</dbReference>
<evidence type="ECO:0000256" key="1">
    <source>
        <dbReference type="ARBA" id="ARBA00007637"/>
    </source>
</evidence>
<evidence type="ECO:0000313" key="3">
    <source>
        <dbReference type="EMBL" id="EFA90933.1"/>
    </source>
</evidence>
<comment type="similarity">
    <text evidence="1">Belongs to the NAD(P)-dependent epimerase/dehydratase family.</text>
</comment>
<gene>
    <name evidence="3" type="ORF">HMPREF0650_0937</name>
</gene>
<feature type="domain" description="3-beta hydroxysteroid dehydrogenase/isomerase" evidence="2">
    <location>
        <begin position="11"/>
        <end position="172"/>
    </location>
</feature>
<dbReference type="GO" id="GO:0006694">
    <property type="term" value="P:steroid biosynthetic process"/>
    <property type="evidence" value="ECO:0007669"/>
    <property type="project" value="InterPro"/>
</dbReference>
<comment type="caution">
    <text evidence="3">The sequence shown here is derived from an EMBL/GenBank/DDBJ whole genome shotgun (WGS) entry which is preliminary data.</text>
</comment>
<evidence type="ECO:0000313" key="4">
    <source>
        <dbReference type="Proteomes" id="UP000005283"/>
    </source>
</evidence>
<dbReference type="InterPro" id="IPR051225">
    <property type="entry name" value="NAD(P)_epim/dehydratase"/>
</dbReference>
<reference evidence="3 4" key="1">
    <citation type="submission" date="2009-12" db="EMBL/GenBank/DDBJ databases">
        <title>Genome Sequence of Prevotella buccalis ATCC 35310.</title>
        <authorList>
            <person name="Durkin A.S."/>
            <person name="Madupu R."/>
            <person name="Torralba M."/>
            <person name="Methe B."/>
            <person name="Sutton G."/>
            <person name="Strausberg R.L."/>
            <person name="Nelson K.E."/>
        </authorList>
    </citation>
    <scope>NUCLEOTIDE SEQUENCE [LARGE SCALE GENOMIC DNA]</scope>
    <source>
        <strain evidence="3 4">ATCC 35310</strain>
    </source>
</reference>
<dbReference type="Pfam" id="PF01073">
    <property type="entry name" value="3Beta_HSD"/>
    <property type="match status" value="1"/>
</dbReference>
<dbReference type="GO" id="GO:0006567">
    <property type="term" value="P:L-threonine catabolic process"/>
    <property type="evidence" value="ECO:0007669"/>
    <property type="project" value="TreeGrafter"/>
</dbReference>
<dbReference type="eggNOG" id="COG0702">
    <property type="taxonomic scope" value="Bacteria"/>
</dbReference>
<dbReference type="STRING" id="679190.HMPREF0650_0937"/>
<dbReference type="GO" id="GO:0008743">
    <property type="term" value="F:L-threonine 3-dehydrogenase activity"/>
    <property type="evidence" value="ECO:0007669"/>
    <property type="project" value="TreeGrafter"/>
</dbReference>
<dbReference type="PANTHER" id="PTHR42687">
    <property type="entry name" value="L-THREONINE 3-DEHYDROGENASE"/>
    <property type="match status" value="1"/>
</dbReference>